<proteinExistence type="predicted"/>
<reference evidence="2 3" key="1">
    <citation type="submission" date="2020-02" db="EMBL/GenBank/DDBJ databases">
        <authorList>
            <person name="Ma Q."/>
            <person name="Huang Y."/>
            <person name="Song X."/>
            <person name="Pei D."/>
        </authorList>
    </citation>
    <scope>NUCLEOTIDE SEQUENCE [LARGE SCALE GENOMIC DNA]</scope>
    <source>
        <strain evidence="2">Sxm20200214</strain>
        <tissue evidence="2">Leaf</tissue>
    </source>
</reference>
<name>A0A8X7QXN9_BRACI</name>
<feature type="region of interest" description="Disordered" evidence="1">
    <location>
        <begin position="1"/>
        <end position="51"/>
    </location>
</feature>
<sequence length="179" mass="20295">MIDTDRNHQQSSTIDPPSSLSSSPLLRDRGSIETHHRSSFHKKDDDSLSSRRLLRPHGVSSTFSRFLRQYKDRYPPSIARLLSFRFSVFSGLLPQKSDRNPQISDVSISLLHKQNQSSSVLFLLLTVEGDVNKPTGLRSTVNHFLRVSLRDKEVTRLGLGYASKRGHEMVSLLKSSHEI</sequence>
<dbReference type="EMBL" id="JAAMPC010000012">
    <property type="protein sequence ID" value="KAG2276610.1"/>
    <property type="molecule type" value="Genomic_DNA"/>
</dbReference>
<evidence type="ECO:0000313" key="2">
    <source>
        <dbReference type="EMBL" id="KAG2276610.1"/>
    </source>
</evidence>
<protein>
    <submittedName>
        <fullName evidence="2">Uncharacterized protein</fullName>
    </submittedName>
</protein>
<organism evidence="2 3">
    <name type="scientific">Brassica carinata</name>
    <name type="common">Ethiopian mustard</name>
    <name type="synonym">Abyssinian cabbage</name>
    <dbReference type="NCBI Taxonomy" id="52824"/>
    <lineage>
        <taxon>Eukaryota</taxon>
        <taxon>Viridiplantae</taxon>
        <taxon>Streptophyta</taxon>
        <taxon>Embryophyta</taxon>
        <taxon>Tracheophyta</taxon>
        <taxon>Spermatophyta</taxon>
        <taxon>Magnoliopsida</taxon>
        <taxon>eudicotyledons</taxon>
        <taxon>Gunneridae</taxon>
        <taxon>Pentapetalae</taxon>
        <taxon>rosids</taxon>
        <taxon>malvids</taxon>
        <taxon>Brassicales</taxon>
        <taxon>Brassicaceae</taxon>
        <taxon>Brassiceae</taxon>
        <taxon>Brassica</taxon>
    </lineage>
</organism>
<evidence type="ECO:0000256" key="1">
    <source>
        <dbReference type="SAM" id="MobiDB-lite"/>
    </source>
</evidence>
<accession>A0A8X7QXN9</accession>
<keyword evidence="3" id="KW-1185">Reference proteome</keyword>
<comment type="caution">
    <text evidence="2">The sequence shown here is derived from an EMBL/GenBank/DDBJ whole genome shotgun (WGS) entry which is preliminary data.</text>
</comment>
<evidence type="ECO:0000313" key="3">
    <source>
        <dbReference type="Proteomes" id="UP000886595"/>
    </source>
</evidence>
<feature type="compositionally biased region" description="Low complexity" evidence="1">
    <location>
        <begin position="16"/>
        <end position="25"/>
    </location>
</feature>
<dbReference type="Proteomes" id="UP000886595">
    <property type="component" value="Unassembled WGS sequence"/>
</dbReference>
<dbReference type="AlphaFoldDB" id="A0A8X7QXN9"/>
<feature type="compositionally biased region" description="Basic and acidic residues" evidence="1">
    <location>
        <begin position="26"/>
        <end position="49"/>
    </location>
</feature>
<gene>
    <name evidence="2" type="ORF">Bca52824_059165</name>
</gene>